<protein>
    <recommendedName>
        <fullName evidence="4">Six-hairpin glycosidase-like protein</fullName>
    </recommendedName>
</protein>
<organism evidence="2 3">
    <name type="scientific">Aspergillus cavernicola</name>
    <dbReference type="NCBI Taxonomy" id="176166"/>
    <lineage>
        <taxon>Eukaryota</taxon>
        <taxon>Fungi</taxon>
        <taxon>Dikarya</taxon>
        <taxon>Ascomycota</taxon>
        <taxon>Pezizomycotina</taxon>
        <taxon>Eurotiomycetes</taxon>
        <taxon>Eurotiomycetidae</taxon>
        <taxon>Eurotiales</taxon>
        <taxon>Aspergillaceae</taxon>
        <taxon>Aspergillus</taxon>
        <taxon>Aspergillus subgen. Nidulantes</taxon>
    </lineage>
</organism>
<gene>
    <name evidence="2" type="ORF">BDW59DRAFT_164427</name>
</gene>
<feature type="chain" id="PRO_5047286823" description="Six-hairpin glycosidase-like protein" evidence="1">
    <location>
        <begin position="23"/>
        <end position="627"/>
    </location>
</feature>
<dbReference type="Gene3D" id="2.60.420.10">
    <property type="entry name" value="Maltose phosphorylase, domain 3"/>
    <property type="match status" value="1"/>
</dbReference>
<evidence type="ECO:0008006" key="4">
    <source>
        <dbReference type="Google" id="ProtNLM"/>
    </source>
</evidence>
<dbReference type="InterPro" id="IPR008928">
    <property type="entry name" value="6-hairpin_glycosidase_sf"/>
</dbReference>
<comment type="caution">
    <text evidence="2">The sequence shown here is derived from an EMBL/GenBank/DDBJ whole genome shotgun (WGS) entry which is preliminary data.</text>
</comment>
<dbReference type="SUPFAM" id="SSF48208">
    <property type="entry name" value="Six-hairpin glycosidases"/>
    <property type="match status" value="1"/>
</dbReference>
<feature type="signal peptide" evidence="1">
    <location>
        <begin position="1"/>
        <end position="22"/>
    </location>
</feature>
<dbReference type="EMBL" id="JBFXLS010000067">
    <property type="protein sequence ID" value="KAL2820874.1"/>
    <property type="molecule type" value="Genomic_DNA"/>
</dbReference>
<reference evidence="2 3" key="1">
    <citation type="submission" date="2024-07" db="EMBL/GenBank/DDBJ databases">
        <title>Section-level genome sequencing and comparative genomics of Aspergillus sections Usti and Cavernicolus.</title>
        <authorList>
            <consortium name="Lawrence Berkeley National Laboratory"/>
            <person name="Nybo J.L."/>
            <person name="Vesth T.C."/>
            <person name="Theobald S."/>
            <person name="Frisvad J.C."/>
            <person name="Larsen T.O."/>
            <person name="Kjaerboelling I."/>
            <person name="Rothschild-Mancinelli K."/>
            <person name="Lyhne E.K."/>
            <person name="Kogle M.E."/>
            <person name="Barry K."/>
            <person name="Clum A."/>
            <person name="Na H."/>
            <person name="Ledsgaard L."/>
            <person name="Lin J."/>
            <person name="Lipzen A."/>
            <person name="Kuo A."/>
            <person name="Riley R."/>
            <person name="Mondo S."/>
            <person name="LaButti K."/>
            <person name="Haridas S."/>
            <person name="Pangalinan J."/>
            <person name="Salamov A.A."/>
            <person name="Simmons B.A."/>
            <person name="Magnuson J.K."/>
            <person name="Chen J."/>
            <person name="Drula E."/>
            <person name="Henrissat B."/>
            <person name="Wiebenga A."/>
            <person name="Lubbers R.J."/>
            <person name="Gomes A.C."/>
            <person name="Makela M.R."/>
            <person name="Stajich J."/>
            <person name="Grigoriev I.V."/>
            <person name="Mortensen U.H."/>
            <person name="De vries R.P."/>
            <person name="Baker S.E."/>
            <person name="Andersen M.R."/>
        </authorList>
    </citation>
    <scope>NUCLEOTIDE SEQUENCE [LARGE SCALE GENOMIC DNA]</scope>
    <source>
        <strain evidence="2 3">CBS 600.67</strain>
    </source>
</reference>
<dbReference type="PANTHER" id="PTHR34987">
    <property type="entry name" value="C, PUTATIVE (AFU_ORTHOLOGUE AFUA_3G02880)-RELATED"/>
    <property type="match status" value="1"/>
</dbReference>
<evidence type="ECO:0000313" key="2">
    <source>
        <dbReference type="EMBL" id="KAL2820874.1"/>
    </source>
</evidence>
<evidence type="ECO:0000256" key="1">
    <source>
        <dbReference type="SAM" id="SignalP"/>
    </source>
</evidence>
<keyword evidence="1" id="KW-0732">Signal</keyword>
<evidence type="ECO:0000313" key="3">
    <source>
        <dbReference type="Proteomes" id="UP001610335"/>
    </source>
</evidence>
<dbReference type="Proteomes" id="UP001610335">
    <property type="component" value="Unassembled WGS sequence"/>
</dbReference>
<dbReference type="InterPro" id="IPR012341">
    <property type="entry name" value="6hp_glycosidase-like_sf"/>
</dbReference>
<dbReference type="Gene3D" id="1.50.10.10">
    <property type="match status" value="1"/>
</dbReference>
<accession>A0ABR4I0P0</accession>
<name>A0ABR4I0P0_9EURO</name>
<dbReference type="Gene3D" id="2.60.120.560">
    <property type="entry name" value="Exo-inulinase, domain 1"/>
    <property type="match status" value="1"/>
</dbReference>
<sequence>MKFLSVDFVLTFLVASGYHATASNHSFNAERVVVGTSPSIPGPSSPYREFTLTLLSPIATLDYGADVAGVPTFEVDGLSGPAQIEVKYSEQFTGLLEPFSDGPSLFVSSLANSFQLGTFNITGLGRFSSDFIQGRQRWQIIRLLTNSTVRFRSVSFNSSVGAVQTKNLPGTFQSSNPLYNQIWELGARAASLACFDAGSQESTWKVDRAGTLVSSSIPSYSGSTYNFTDYDLEFDAKIVRGGFIWSMGYNFGIRSKGGILLNLPGNYPVEFTFLNTNKTLFPPSTITLAYGVNFEGVWYRISTIVRSGYLAVSLNQTQLFNVSLSDYYEGGSSISSSGAFGFGAWQDQSTYIRNVTARDSNTTLIYQNSMTNTTTPASIAPKRDRLVWLGDFVHTKRIIDSAVDWLALYHSNSTGLLDFSLFGTAFLGPTAGSAINTASVEAFQGMASVAAAVGDTQSYNKPRELLDRRPRLRHTSGSANNTQARRALSHLPSLKLGPGYRDSTKVLSFDPSANLSPNTNGFLPVLLQQKQAAPAGFLLENLWVAMLASQSSNSGASWEYVNQQSGPGLGQFTSVRHPWGGAATYALTNYIAGIRPLSFGYGTWVVDPAYVGFALDHVTGFLLRTVI</sequence>
<keyword evidence="3" id="KW-1185">Reference proteome</keyword>
<proteinExistence type="predicted"/>
<dbReference type="PANTHER" id="PTHR34987:SF4">
    <property type="entry name" value="ALPHA-L-RHAMNOSIDASE C-TERMINAL DOMAIN-CONTAINING PROTEIN"/>
    <property type="match status" value="1"/>
</dbReference>